<dbReference type="EMBL" id="BTFZ01000011">
    <property type="protein sequence ID" value="GMM36704.1"/>
    <property type="molecule type" value="Genomic_DNA"/>
</dbReference>
<evidence type="ECO:0000313" key="6">
    <source>
        <dbReference type="EMBL" id="GMM36704.1"/>
    </source>
</evidence>
<feature type="transmembrane region" description="Helical" evidence="5">
    <location>
        <begin position="232"/>
        <end position="248"/>
    </location>
</feature>
<dbReference type="SUPFAM" id="SSF103473">
    <property type="entry name" value="MFS general substrate transporter"/>
    <property type="match status" value="1"/>
</dbReference>
<feature type="transmembrane region" description="Helical" evidence="5">
    <location>
        <begin position="298"/>
        <end position="317"/>
    </location>
</feature>
<sequence>MPFQSCFTRIYRATFFQAIVIGFLSFTQPGIWSAIAGLGGGGLENVTTANTASSILFGIMFFFSPIFGFLANRWGIRPILNIGTVGYVFWSAGLYKNSKDGSEALIIAGAVLCGISASAFWTGEATVAILYPEQNQRGLFIGTWQILNKVGGLIAGAISVALNIKDGEKGAVSLNTYVVLLAIQCLGFPASFLLSPPEKVIRSDGSKLLSNLRNKTIKDEMKTFFRVLRRKEVIGLAPLFIAVVWFNTWQSNYMTNHFSVRARSLSSLLTALICGATDVVAGQLLDLKFIRRSLKVKVSWVFGVLMMSGFFIYSLVLQKQFDINPESGIDWHGNSRFARAFIPFQVFKISGEFIFNWCYWVIGAYQFSSEEIPHVSGIIRSLESFGQCIAFVIAVVDTNDMTSLIVSVIIFYVAVIPASFVVSQVTDEAIEGITVASHEDENSEEGIEKHSEHIIIENVA</sequence>
<dbReference type="Proteomes" id="UP001360560">
    <property type="component" value="Unassembled WGS sequence"/>
</dbReference>
<dbReference type="GO" id="GO:0022857">
    <property type="term" value="F:transmembrane transporter activity"/>
    <property type="evidence" value="ECO:0007669"/>
    <property type="project" value="InterPro"/>
</dbReference>
<dbReference type="GeneID" id="90074679"/>
<feature type="transmembrane region" description="Helical" evidence="5">
    <location>
        <begin position="138"/>
        <end position="162"/>
    </location>
</feature>
<feature type="transmembrane region" description="Helical" evidence="5">
    <location>
        <begin position="402"/>
        <end position="422"/>
    </location>
</feature>
<dbReference type="Pfam" id="PF07690">
    <property type="entry name" value="MFS_1"/>
    <property type="match status" value="1"/>
</dbReference>
<evidence type="ECO:0000256" key="1">
    <source>
        <dbReference type="ARBA" id="ARBA00004141"/>
    </source>
</evidence>
<feature type="transmembrane region" description="Helical" evidence="5">
    <location>
        <begin position="174"/>
        <end position="194"/>
    </location>
</feature>
<dbReference type="PANTHER" id="PTHR23294:SF57">
    <property type="entry name" value="CINA C-TERMINAL DOMAIN-CONTAINING PROTEIN"/>
    <property type="match status" value="1"/>
</dbReference>
<keyword evidence="4 5" id="KW-0472">Membrane</keyword>
<protein>
    <submittedName>
        <fullName evidence="6">Uncharacterized protein</fullName>
    </submittedName>
</protein>
<reference evidence="6 7" key="1">
    <citation type="journal article" date="2023" name="Elife">
        <title>Identification of key yeast species and microbe-microbe interactions impacting larval growth of Drosophila in the wild.</title>
        <authorList>
            <person name="Mure A."/>
            <person name="Sugiura Y."/>
            <person name="Maeda R."/>
            <person name="Honda K."/>
            <person name="Sakurai N."/>
            <person name="Takahashi Y."/>
            <person name="Watada M."/>
            <person name="Katoh T."/>
            <person name="Gotoh A."/>
            <person name="Gotoh Y."/>
            <person name="Taniguchi I."/>
            <person name="Nakamura K."/>
            <person name="Hayashi T."/>
            <person name="Katayama T."/>
            <person name="Uemura T."/>
            <person name="Hattori Y."/>
        </authorList>
    </citation>
    <scope>NUCLEOTIDE SEQUENCE [LARGE SCALE GENOMIC DNA]</scope>
    <source>
        <strain evidence="6 7">SC-9</strain>
    </source>
</reference>
<dbReference type="InterPro" id="IPR011701">
    <property type="entry name" value="MFS"/>
</dbReference>
<feature type="transmembrane region" description="Helical" evidence="5">
    <location>
        <begin position="107"/>
        <end position="131"/>
    </location>
</feature>
<evidence type="ECO:0000256" key="3">
    <source>
        <dbReference type="ARBA" id="ARBA00022989"/>
    </source>
</evidence>
<keyword evidence="3 5" id="KW-1133">Transmembrane helix</keyword>
<dbReference type="AlphaFoldDB" id="A0AAV5QQL3"/>
<keyword evidence="7" id="KW-1185">Reference proteome</keyword>
<evidence type="ECO:0000313" key="7">
    <source>
        <dbReference type="Proteomes" id="UP001360560"/>
    </source>
</evidence>
<keyword evidence="2 5" id="KW-0812">Transmembrane</keyword>
<accession>A0AAV5QQL3</accession>
<feature type="transmembrane region" description="Helical" evidence="5">
    <location>
        <begin position="268"/>
        <end position="286"/>
    </location>
</feature>
<evidence type="ECO:0000256" key="2">
    <source>
        <dbReference type="ARBA" id="ARBA00022692"/>
    </source>
</evidence>
<proteinExistence type="predicted"/>
<comment type="caution">
    <text evidence="6">The sequence shown here is derived from an EMBL/GenBank/DDBJ whole genome shotgun (WGS) entry which is preliminary data.</text>
</comment>
<evidence type="ECO:0000256" key="4">
    <source>
        <dbReference type="ARBA" id="ARBA00023136"/>
    </source>
</evidence>
<dbReference type="PANTHER" id="PTHR23294">
    <property type="entry name" value="ET TRANSLATION PRODUCT-RELATED"/>
    <property type="match status" value="1"/>
</dbReference>
<evidence type="ECO:0000256" key="5">
    <source>
        <dbReference type="SAM" id="Phobius"/>
    </source>
</evidence>
<dbReference type="InterPro" id="IPR036259">
    <property type="entry name" value="MFS_trans_sf"/>
</dbReference>
<organism evidence="6 7">
    <name type="scientific">Saccharomycopsis crataegensis</name>
    <dbReference type="NCBI Taxonomy" id="43959"/>
    <lineage>
        <taxon>Eukaryota</taxon>
        <taxon>Fungi</taxon>
        <taxon>Dikarya</taxon>
        <taxon>Ascomycota</taxon>
        <taxon>Saccharomycotina</taxon>
        <taxon>Saccharomycetes</taxon>
        <taxon>Saccharomycopsidaceae</taxon>
        <taxon>Saccharomycopsis</taxon>
    </lineage>
</organism>
<dbReference type="GO" id="GO:0016020">
    <property type="term" value="C:membrane"/>
    <property type="evidence" value="ECO:0007669"/>
    <property type="project" value="UniProtKB-SubCell"/>
</dbReference>
<dbReference type="RefSeq" id="XP_064853700.1">
    <property type="nucleotide sequence ID" value="XM_064997628.1"/>
</dbReference>
<feature type="transmembrane region" description="Helical" evidence="5">
    <location>
        <begin position="52"/>
        <end position="71"/>
    </location>
</feature>
<gene>
    <name evidence="6" type="ORF">DASC09_040290</name>
</gene>
<comment type="subcellular location">
    <subcellularLocation>
        <location evidence="1">Membrane</location>
        <topology evidence="1">Multi-pass membrane protein</topology>
    </subcellularLocation>
</comment>
<dbReference type="Gene3D" id="1.20.1250.20">
    <property type="entry name" value="MFS general substrate transporter like domains"/>
    <property type="match status" value="1"/>
</dbReference>
<feature type="transmembrane region" description="Helical" evidence="5">
    <location>
        <begin position="78"/>
        <end position="95"/>
    </location>
</feature>
<dbReference type="InterPro" id="IPR051617">
    <property type="entry name" value="UNC-93-like_regulator"/>
</dbReference>
<name>A0AAV5QQL3_9ASCO</name>